<dbReference type="AlphaFoldDB" id="A0A0M0L953"/>
<dbReference type="STRING" id="284581.AMD01_06120"/>
<dbReference type="InterPro" id="IPR016181">
    <property type="entry name" value="Acyl_CoA_acyltransferase"/>
</dbReference>
<dbReference type="InterPro" id="IPR000182">
    <property type="entry name" value="GNAT_dom"/>
</dbReference>
<name>A0A0M0L953_9BACI</name>
<evidence type="ECO:0000259" key="1">
    <source>
        <dbReference type="PROSITE" id="PS51186"/>
    </source>
</evidence>
<dbReference type="SUPFAM" id="SSF55729">
    <property type="entry name" value="Acyl-CoA N-acyltransferases (Nat)"/>
    <property type="match status" value="1"/>
</dbReference>
<organism evidence="2 3">
    <name type="scientific">Priestia koreensis</name>
    <dbReference type="NCBI Taxonomy" id="284581"/>
    <lineage>
        <taxon>Bacteria</taxon>
        <taxon>Bacillati</taxon>
        <taxon>Bacillota</taxon>
        <taxon>Bacilli</taxon>
        <taxon>Bacillales</taxon>
        <taxon>Bacillaceae</taxon>
        <taxon>Priestia</taxon>
    </lineage>
</organism>
<evidence type="ECO:0000313" key="2">
    <source>
        <dbReference type="EMBL" id="KOO47610.1"/>
    </source>
</evidence>
<dbReference type="GO" id="GO:0016747">
    <property type="term" value="F:acyltransferase activity, transferring groups other than amino-acyl groups"/>
    <property type="evidence" value="ECO:0007669"/>
    <property type="project" value="InterPro"/>
</dbReference>
<dbReference type="RefSeq" id="WP_053400521.1">
    <property type="nucleotide sequence ID" value="NZ_LILC01000007.1"/>
</dbReference>
<accession>A0A0M0L953</accession>
<dbReference type="Proteomes" id="UP000037558">
    <property type="component" value="Unassembled WGS sequence"/>
</dbReference>
<dbReference type="OrthoDB" id="9786032at2"/>
<protein>
    <submittedName>
        <fullName evidence="2">Acetyltransferase</fullName>
    </submittedName>
</protein>
<proteinExistence type="predicted"/>
<dbReference type="Gene3D" id="3.40.630.30">
    <property type="match status" value="1"/>
</dbReference>
<dbReference type="CDD" id="cd04301">
    <property type="entry name" value="NAT_SF"/>
    <property type="match status" value="1"/>
</dbReference>
<evidence type="ECO:0000313" key="3">
    <source>
        <dbReference type="Proteomes" id="UP000037558"/>
    </source>
</evidence>
<dbReference type="PATRIC" id="fig|284581.3.peg.4624"/>
<keyword evidence="3" id="KW-1185">Reference proteome</keyword>
<reference evidence="3" key="1">
    <citation type="submission" date="2015-08" db="EMBL/GenBank/DDBJ databases">
        <title>Fjat-14210 dsm16467.</title>
        <authorList>
            <person name="Liu B."/>
            <person name="Wang J."/>
            <person name="Zhu Y."/>
            <person name="Liu G."/>
            <person name="Chen Q."/>
            <person name="Chen Z."/>
            <person name="Lan J."/>
            <person name="Che J."/>
            <person name="Ge C."/>
            <person name="Shi H."/>
            <person name="Pan Z."/>
            <person name="Liu X."/>
        </authorList>
    </citation>
    <scope>NUCLEOTIDE SEQUENCE [LARGE SCALE GENOMIC DNA]</scope>
    <source>
        <strain evidence="3">DSM 16467</strain>
    </source>
</reference>
<dbReference type="EMBL" id="LILC01000007">
    <property type="protein sequence ID" value="KOO47610.1"/>
    <property type="molecule type" value="Genomic_DNA"/>
</dbReference>
<feature type="domain" description="N-acetyltransferase" evidence="1">
    <location>
        <begin position="1"/>
        <end position="156"/>
    </location>
</feature>
<sequence>MNIRLEKAVSKDAYSIFNIQVEAFTPLLHKYHDYQTSPANESVDRVLKRIEHPSGIYFKIMADDLLVGAIRVVWNDTPSAPWISPIFILPTYQGKGVAQAAMKLVEAQFPQATSWELATIQEEVGNCYLYEKLGYVKTGQTKPLNDLATLIFYKRECS</sequence>
<gene>
    <name evidence="2" type="ORF">AMD01_06120</name>
</gene>
<dbReference type="Pfam" id="PF00583">
    <property type="entry name" value="Acetyltransf_1"/>
    <property type="match status" value="1"/>
</dbReference>
<comment type="caution">
    <text evidence="2">The sequence shown here is derived from an EMBL/GenBank/DDBJ whole genome shotgun (WGS) entry which is preliminary data.</text>
</comment>
<keyword evidence="2" id="KW-0808">Transferase</keyword>
<dbReference type="PROSITE" id="PS51186">
    <property type="entry name" value="GNAT"/>
    <property type="match status" value="1"/>
</dbReference>